<accession>A0A2N5TIZ3</accession>
<dbReference type="AlphaFoldDB" id="A0A2N5TIZ3"/>
<dbReference type="GO" id="GO:0008289">
    <property type="term" value="F:lipid binding"/>
    <property type="evidence" value="ECO:0007669"/>
    <property type="project" value="TreeGrafter"/>
</dbReference>
<dbReference type="GO" id="GO:0070941">
    <property type="term" value="P:eisosome assembly"/>
    <property type="evidence" value="ECO:0007669"/>
    <property type="project" value="TreeGrafter"/>
</dbReference>
<dbReference type="Gene3D" id="1.20.1270.60">
    <property type="entry name" value="Arfaptin homology (AH) domain/BAR domain"/>
    <property type="match status" value="1"/>
</dbReference>
<evidence type="ECO:0008006" key="4">
    <source>
        <dbReference type="Google" id="ProtNLM"/>
    </source>
</evidence>
<keyword evidence="1" id="KW-0175">Coiled coil</keyword>
<evidence type="ECO:0000313" key="2">
    <source>
        <dbReference type="EMBL" id="PLW25461.1"/>
    </source>
</evidence>
<organism evidence="2 3">
    <name type="scientific">Puccinia coronata f. sp. avenae</name>
    <dbReference type="NCBI Taxonomy" id="200324"/>
    <lineage>
        <taxon>Eukaryota</taxon>
        <taxon>Fungi</taxon>
        <taxon>Dikarya</taxon>
        <taxon>Basidiomycota</taxon>
        <taxon>Pucciniomycotina</taxon>
        <taxon>Pucciniomycetes</taxon>
        <taxon>Pucciniales</taxon>
        <taxon>Pucciniaceae</taxon>
        <taxon>Puccinia</taxon>
    </lineage>
</organism>
<sequence length="213" mass="23960">MLYCPDPTSLVSRTPNTAASKTLQELIQVERTHEASFRAWNQESLVANQAINSWALADSADDRIIEVVKQVSHLLTKSVKAQNQYAIALADYRGCLKEIMIRESTLRSIQRQREILLKRLLKLNKQSTLTHPAHSLHLNIKLDDAKRELSVCQKNLKAASDALFNAKQFALRDALTLKLARFEQLGHTIKLNAAQAIQLLAQLDHIDSSADDE</sequence>
<dbReference type="GO" id="GO:0036286">
    <property type="term" value="C:eisosome filament"/>
    <property type="evidence" value="ECO:0007669"/>
    <property type="project" value="TreeGrafter"/>
</dbReference>
<comment type="caution">
    <text evidence="2">The sequence shown here is derived from an EMBL/GenBank/DDBJ whole genome shotgun (WGS) entry which is preliminary data.</text>
</comment>
<dbReference type="Pfam" id="PF13805">
    <property type="entry name" value="Pil1"/>
    <property type="match status" value="1"/>
</dbReference>
<gene>
    <name evidence="2" type="ORF">PCANC_24562</name>
</gene>
<dbReference type="InterPro" id="IPR027267">
    <property type="entry name" value="AH/BAR_dom_sf"/>
</dbReference>
<dbReference type="PANTHER" id="PTHR31962:SF1">
    <property type="entry name" value="SPHINGOLIPID LONG CHAIN BASE-RESPONSIVE PROTEIN PIL1"/>
    <property type="match status" value="1"/>
</dbReference>
<name>A0A2N5TIZ3_9BASI</name>
<keyword evidence="3" id="KW-1185">Reference proteome</keyword>
<feature type="coiled-coil region" evidence="1">
    <location>
        <begin position="106"/>
        <end position="162"/>
    </location>
</feature>
<feature type="non-terminal residue" evidence="2">
    <location>
        <position position="213"/>
    </location>
</feature>
<dbReference type="InterPro" id="IPR028245">
    <property type="entry name" value="PIL1/LSP1"/>
</dbReference>
<dbReference type="EMBL" id="PGCJ01000615">
    <property type="protein sequence ID" value="PLW25461.1"/>
    <property type="molecule type" value="Genomic_DNA"/>
</dbReference>
<reference evidence="2 3" key="1">
    <citation type="submission" date="2017-11" db="EMBL/GenBank/DDBJ databases">
        <title>De novo assembly and phasing of dikaryotic genomes from two isolates of Puccinia coronata f. sp. avenae, the causal agent of oat crown rust.</title>
        <authorList>
            <person name="Miller M.E."/>
            <person name="Zhang Y."/>
            <person name="Omidvar V."/>
            <person name="Sperschneider J."/>
            <person name="Schwessinger B."/>
            <person name="Raley C."/>
            <person name="Palmer J.M."/>
            <person name="Garnica D."/>
            <person name="Upadhyaya N."/>
            <person name="Rathjen J."/>
            <person name="Taylor J.M."/>
            <person name="Park R.F."/>
            <person name="Dodds P.N."/>
            <person name="Hirsch C.D."/>
            <person name="Kianian S.F."/>
            <person name="Figueroa M."/>
        </authorList>
    </citation>
    <scope>NUCLEOTIDE SEQUENCE [LARGE SCALE GENOMIC DNA]</scope>
    <source>
        <strain evidence="2">12NC29</strain>
    </source>
</reference>
<evidence type="ECO:0000256" key="1">
    <source>
        <dbReference type="SAM" id="Coils"/>
    </source>
</evidence>
<dbReference type="OrthoDB" id="2507342at2759"/>
<dbReference type="STRING" id="200324.A0A2N5TIZ3"/>
<dbReference type="GO" id="GO:0006897">
    <property type="term" value="P:endocytosis"/>
    <property type="evidence" value="ECO:0007669"/>
    <property type="project" value="TreeGrafter"/>
</dbReference>
<proteinExistence type="predicted"/>
<dbReference type="PANTHER" id="PTHR31962">
    <property type="entry name" value="SPHINGOLIPID LONG CHAIN BASE-RESPONSIVE PROTEIN PIL1"/>
    <property type="match status" value="1"/>
</dbReference>
<protein>
    <recommendedName>
        <fullName evidence="4">Sorting nexin/Vps5-like C-terminal domain-containing protein</fullName>
    </recommendedName>
</protein>
<evidence type="ECO:0000313" key="3">
    <source>
        <dbReference type="Proteomes" id="UP000235388"/>
    </source>
</evidence>
<dbReference type="Proteomes" id="UP000235388">
    <property type="component" value="Unassembled WGS sequence"/>
</dbReference>
<dbReference type="GO" id="GO:0005886">
    <property type="term" value="C:plasma membrane"/>
    <property type="evidence" value="ECO:0007669"/>
    <property type="project" value="TreeGrafter"/>
</dbReference>